<dbReference type="WBParaSite" id="TCLT_0000412601-mRNA-1">
    <property type="protein sequence ID" value="TCLT_0000412601-mRNA-1"/>
    <property type="gene ID" value="TCLT_0000412601"/>
</dbReference>
<feature type="domain" description="Myotubularin phosphatase" evidence="19">
    <location>
        <begin position="198"/>
        <end position="579"/>
    </location>
</feature>
<dbReference type="PANTHER" id="PTHR10807:SF129">
    <property type="entry name" value="MYOTUBULARIN-RELATED PROTEIN 3"/>
    <property type="match status" value="1"/>
</dbReference>
<reference evidence="20 21" key="2">
    <citation type="submission" date="2018-11" db="EMBL/GenBank/DDBJ databases">
        <authorList>
            <consortium name="Pathogen Informatics"/>
        </authorList>
    </citation>
    <scope>NUCLEOTIDE SEQUENCE [LARGE SCALE GENOMIC DNA]</scope>
</reference>
<dbReference type="GO" id="GO:0008270">
    <property type="term" value="F:zinc ion binding"/>
    <property type="evidence" value="ECO:0007669"/>
    <property type="project" value="UniProtKB-KW"/>
</dbReference>
<dbReference type="GO" id="GO:0012505">
    <property type="term" value="C:endomembrane system"/>
    <property type="evidence" value="ECO:0007669"/>
    <property type="project" value="UniProtKB-SubCell"/>
</dbReference>
<keyword evidence="5" id="KW-0963">Cytoplasm</keyword>
<feature type="binding site" evidence="13">
    <location>
        <begin position="326"/>
        <end position="330"/>
    </location>
    <ligand>
        <name>substrate</name>
    </ligand>
</feature>
<feature type="compositionally biased region" description="Basic and acidic residues" evidence="16">
    <location>
        <begin position="856"/>
        <end position="871"/>
    </location>
</feature>
<dbReference type="GO" id="GO:0004438">
    <property type="term" value="F:phosphatidylinositol-3-phosphate phosphatase activity"/>
    <property type="evidence" value="ECO:0007669"/>
    <property type="project" value="TreeGrafter"/>
</dbReference>
<evidence type="ECO:0000256" key="11">
    <source>
        <dbReference type="ARBA" id="ARBA00032571"/>
    </source>
</evidence>
<dbReference type="PROSITE" id="PS00383">
    <property type="entry name" value="TYR_PHOSPHATASE_1"/>
    <property type="match status" value="1"/>
</dbReference>
<reference evidence="22" key="1">
    <citation type="submission" date="2017-02" db="UniProtKB">
        <authorList>
            <consortium name="WormBaseParasite"/>
        </authorList>
    </citation>
    <scope>IDENTIFICATION</scope>
</reference>
<dbReference type="GO" id="GO:0046856">
    <property type="term" value="P:phosphatidylinositol dephosphorylation"/>
    <property type="evidence" value="ECO:0007669"/>
    <property type="project" value="TreeGrafter"/>
</dbReference>
<dbReference type="InterPro" id="IPR017455">
    <property type="entry name" value="Znf_FYVE-rel"/>
</dbReference>
<dbReference type="InterPro" id="IPR011993">
    <property type="entry name" value="PH-like_dom_sf"/>
</dbReference>
<keyword evidence="15" id="KW-0175">Coiled coil</keyword>
<gene>
    <name evidence="20" type="ORF">TCLT_LOCUS4115</name>
</gene>
<feature type="region of interest" description="Disordered" evidence="16">
    <location>
        <begin position="627"/>
        <end position="664"/>
    </location>
</feature>
<keyword evidence="7 14" id="KW-0863">Zinc-finger</keyword>
<name>A0A0N5CV10_THECL</name>
<dbReference type="InterPro" id="IPR029021">
    <property type="entry name" value="Prot-tyrosine_phosphatase-like"/>
</dbReference>
<evidence type="ECO:0000256" key="4">
    <source>
        <dbReference type="ARBA" id="ARBA00012903"/>
    </source>
</evidence>
<feature type="compositionally biased region" description="Polar residues" evidence="16">
    <location>
        <begin position="627"/>
        <end position="645"/>
    </location>
</feature>
<evidence type="ECO:0000256" key="8">
    <source>
        <dbReference type="ARBA" id="ARBA00022801"/>
    </source>
</evidence>
<dbReference type="SUPFAM" id="SSF57903">
    <property type="entry name" value="FYVE/PHD zinc finger"/>
    <property type="match status" value="1"/>
</dbReference>
<evidence type="ECO:0000256" key="9">
    <source>
        <dbReference type="ARBA" id="ARBA00022833"/>
    </source>
</evidence>
<dbReference type="Pfam" id="PF01363">
    <property type="entry name" value="FYVE"/>
    <property type="match status" value="1"/>
</dbReference>
<feature type="domain" description="Tyrosine specific protein phosphatases" evidence="17">
    <location>
        <begin position="387"/>
        <end position="427"/>
    </location>
</feature>
<dbReference type="Proteomes" id="UP000276776">
    <property type="component" value="Unassembled WGS sequence"/>
</dbReference>
<feature type="binding site" evidence="13">
    <location>
        <begin position="414"/>
        <end position="420"/>
    </location>
    <ligand>
        <name>substrate</name>
    </ligand>
</feature>
<dbReference type="SUPFAM" id="SSF50729">
    <property type="entry name" value="PH domain-like"/>
    <property type="match status" value="1"/>
</dbReference>
<keyword evidence="10" id="KW-0472">Membrane</keyword>
<protein>
    <recommendedName>
        <fullName evidence="4">phosphatidylinositol-3,5-bisphosphate 3-phosphatase</fullName>
        <ecNumber evidence="4">3.1.3.95</ecNumber>
    </recommendedName>
    <alternativeName>
        <fullName evidence="11">Phosphatidylinositol-3,5-bisphosphate 3-phosphatase</fullName>
    </alternativeName>
</protein>
<accession>A0A0N5CV10</accession>
<dbReference type="PROSITE" id="PS51339">
    <property type="entry name" value="PPASE_MYOTUBULARIN"/>
    <property type="match status" value="1"/>
</dbReference>
<feature type="region of interest" description="Disordered" evidence="16">
    <location>
        <begin position="856"/>
        <end position="893"/>
    </location>
</feature>
<dbReference type="PROSITE" id="PS50056">
    <property type="entry name" value="TYR_PHOSPHATASE_2"/>
    <property type="match status" value="1"/>
</dbReference>
<sequence length="893" mass="100687">MPATSEAIPIQSTAAEAQLSADDFVSCCIPENDSYPLDLFDDSSYLDMSHHLQGVENDVPSAASVFIHHANGTDVVPIGFLPGEVLDSNMDTGSGTVYITNYRIIILERIKNAVAVIPLLSVDTVEFWSGDPYGLQIACKYGRIFRLRCASDVQVELHKRLQKATYNIATSNVFAWQFAKATKVHFPKWLRLHCNEVKDIECSVENEFIRLNFNRRHWRISRANTNYLLCATYPKSVIVPKDITDDELREVCAARNNARFPAAVWCCTKYRSVLLRSSQPCCGIFNYRFPLDEKLLELARKAVNGGPSSRKLLIVDCRSYTAALANRVVKGGGAESEEYYQQTEVIFCGLANIHEIRSSFHKLRTILAGPQDHNTMLQSIQSTFWLQHLISLIDTAQRCVKALVDDGRSVLVHCTDGWDRTTQIVALTKIIADPYYRTFEGFKILILRDWIDFGHKFADRNGTRSSVSGESSPVFLQWLDCVHQLHLLFPDAFQFTLSYLTKLALHCYSGLFGTFLWNSQSERENWNKENGDKETLSLWSFLDESKPEYCNVIYNSGKSNGRLHTSLHVEDLSVWKQLYVGPCIEKLINEPGSNSRIDASDHCDVDRLSLNKAHSAESLTNVDAITNQGSANAPHSGNAQPQFHNSTTHTSSVSSETDYARPDDSDLSFTVYRERDRTAIAKEVDFDGLTKVLEVREEKTREKVEKLQERINMLQERLGQLRTDDVRKVSSGVSGESSGTDLKVLEDSSSASCSVESVLSNMSVVEKEDVADISYGSKGWLIDEASQKCMYCQGAFYYISNRRHHCRNCGGIFCSSCSRRTFFRVYENKGGNVRVCIKCYEFMTKSRSDDLEKVELEESKELEQSSKDDGRMNIVELASEEEENGDSGESGLY</sequence>
<feature type="binding site" evidence="13">
    <location>
        <begin position="352"/>
        <end position="353"/>
    </location>
    <ligand>
        <name>substrate</name>
    </ligand>
</feature>
<dbReference type="Gene3D" id="3.30.40.10">
    <property type="entry name" value="Zinc/RING finger domain, C3HC4 (zinc finger)"/>
    <property type="match status" value="1"/>
</dbReference>
<dbReference type="InterPro" id="IPR030564">
    <property type="entry name" value="Myotubularin"/>
</dbReference>
<evidence type="ECO:0000256" key="16">
    <source>
        <dbReference type="SAM" id="MobiDB-lite"/>
    </source>
</evidence>
<evidence type="ECO:0000256" key="2">
    <source>
        <dbReference type="ARBA" id="ARBA00004496"/>
    </source>
</evidence>
<evidence type="ECO:0000313" key="21">
    <source>
        <dbReference type="Proteomes" id="UP000276776"/>
    </source>
</evidence>
<keyword evidence="6" id="KW-0479">Metal-binding</keyword>
<keyword evidence="21" id="KW-1185">Reference proteome</keyword>
<evidence type="ECO:0000256" key="10">
    <source>
        <dbReference type="ARBA" id="ARBA00023136"/>
    </source>
</evidence>
<dbReference type="InterPro" id="IPR013083">
    <property type="entry name" value="Znf_RING/FYVE/PHD"/>
</dbReference>
<dbReference type="InterPro" id="IPR016130">
    <property type="entry name" value="Tyr_Pase_AS"/>
</dbReference>
<evidence type="ECO:0000256" key="3">
    <source>
        <dbReference type="ARBA" id="ARBA00007471"/>
    </source>
</evidence>
<keyword evidence="9" id="KW-0862">Zinc</keyword>
<comment type="subcellular location">
    <subcellularLocation>
        <location evidence="2">Cytoplasm</location>
    </subcellularLocation>
    <subcellularLocation>
        <location evidence="1">Endomembrane system</location>
        <topology evidence="1">Peripheral membrane protein</topology>
    </subcellularLocation>
</comment>
<dbReference type="OrthoDB" id="271628at2759"/>
<feature type="active site" description="Phosphocysteine intermediate" evidence="12">
    <location>
        <position position="414"/>
    </location>
</feature>
<evidence type="ECO:0000259" key="18">
    <source>
        <dbReference type="PROSITE" id="PS50178"/>
    </source>
</evidence>
<evidence type="ECO:0000256" key="15">
    <source>
        <dbReference type="SAM" id="Coils"/>
    </source>
</evidence>
<dbReference type="EMBL" id="UYYF01004276">
    <property type="protein sequence ID" value="VDN01177.1"/>
    <property type="molecule type" value="Genomic_DNA"/>
</dbReference>
<evidence type="ECO:0000259" key="19">
    <source>
        <dbReference type="PROSITE" id="PS51339"/>
    </source>
</evidence>
<dbReference type="InterPro" id="IPR000387">
    <property type="entry name" value="Tyr_Pase_dom"/>
</dbReference>
<dbReference type="PROSITE" id="PS50178">
    <property type="entry name" value="ZF_FYVE"/>
    <property type="match status" value="1"/>
</dbReference>
<evidence type="ECO:0000256" key="1">
    <source>
        <dbReference type="ARBA" id="ARBA00004184"/>
    </source>
</evidence>
<dbReference type="SUPFAM" id="SSF52799">
    <property type="entry name" value="(Phosphotyrosine protein) phosphatases II"/>
    <property type="match status" value="1"/>
</dbReference>
<dbReference type="GO" id="GO:0005737">
    <property type="term" value="C:cytoplasm"/>
    <property type="evidence" value="ECO:0007669"/>
    <property type="project" value="UniProtKB-SubCell"/>
</dbReference>
<comment type="similarity">
    <text evidence="3">Belongs to the protein-tyrosine phosphatase family. Non-receptor class myotubularin subfamily.</text>
</comment>
<dbReference type="Gene3D" id="2.30.29.30">
    <property type="entry name" value="Pleckstrin-homology domain (PH domain)/Phosphotyrosine-binding domain (PTB)"/>
    <property type="match status" value="1"/>
</dbReference>
<evidence type="ECO:0000256" key="6">
    <source>
        <dbReference type="ARBA" id="ARBA00022723"/>
    </source>
</evidence>
<evidence type="ECO:0000256" key="14">
    <source>
        <dbReference type="PROSITE-ProRule" id="PRU00091"/>
    </source>
</evidence>
<dbReference type="GO" id="GO:0052629">
    <property type="term" value="F:phosphatidylinositol-3,5-bisphosphate 3-phosphatase activity"/>
    <property type="evidence" value="ECO:0007669"/>
    <property type="project" value="UniProtKB-EC"/>
</dbReference>
<dbReference type="InterPro" id="IPR000306">
    <property type="entry name" value="Znf_FYVE"/>
</dbReference>
<evidence type="ECO:0000256" key="5">
    <source>
        <dbReference type="ARBA" id="ARBA00022490"/>
    </source>
</evidence>
<dbReference type="InterPro" id="IPR011011">
    <property type="entry name" value="Znf_FYVE_PHD"/>
</dbReference>
<dbReference type="PANTHER" id="PTHR10807">
    <property type="entry name" value="MYOTUBULARIN-RELATED"/>
    <property type="match status" value="1"/>
</dbReference>
<proteinExistence type="inferred from homology"/>
<dbReference type="STRING" id="103827.A0A0N5CV10"/>
<feature type="compositionally biased region" description="Low complexity" evidence="16">
    <location>
        <begin position="646"/>
        <end position="657"/>
    </location>
</feature>
<dbReference type="CDD" id="cd14507">
    <property type="entry name" value="PTP-MTM-like"/>
    <property type="match status" value="1"/>
</dbReference>
<dbReference type="SMART" id="SM00064">
    <property type="entry name" value="FYVE"/>
    <property type="match status" value="1"/>
</dbReference>
<evidence type="ECO:0000256" key="7">
    <source>
        <dbReference type="ARBA" id="ARBA00022771"/>
    </source>
</evidence>
<dbReference type="EC" id="3.1.3.95" evidence="4"/>
<evidence type="ECO:0000313" key="20">
    <source>
        <dbReference type="EMBL" id="VDN01177.1"/>
    </source>
</evidence>
<feature type="domain" description="FYVE-type" evidence="18">
    <location>
        <begin position="783"/>
        <end position="844"/>
    </location>
</feature>
<evidence type="ECO:0000259" key="17">
    <source>
        <dbReference type="PROSITE" id="PS50056"/>
    </source>
</evidence>
<dbReference type="AlphaFoldDB" id="A0A0N5CV10"/>
<evidence type="ECO:0000256" key="12">
    <source>
        <dbReference type="PIRSR" id="PIRSR630564-1"/>
    </source>
</evidence>
<feature type="coiled-coil region" evidence="15">
    <location>
        <begin position="690"/>
        <end position="724"/>
    </location>
</feature>
<evidence type="ECO:0000313" key="22">
    <source>
        <dbReference type="WBParaSite" id="TCLT_0000412601-mRNA-1"/>
    </source>
</evidence>
<evidence type="ECO:0000256" key="13">
    <source>
        <dbReference type="PIRSR" id="PIRSR630564-2"/>
    </source>
</evidence>
<keyword evidence="8" id="KW-0378">Hydrolase</keyword>
<dbReference type="InterPro" id="IPR010569">
    <property type="entry name" value="Myotubularin-like_Pase_dom"/>
</dbReference>
<organism evidence="22">
    <name type="scientific">Thelazia callipaeda</name>
    <name type="common">Oriental eyeworm</name>
    <name type="synonym">Parasitic nematode</name>
    <dbReference type="NCBI Taxonomy" id="103827"/>
    <lineage>
        <taxon>Eukaryota</taxon>
        <taxon>Metazoa</taxon>
        <taxon>Ecdysozoa</taxon>
        <taxon>Nematoda</taxon>
        <taxon>Chromadorea</taxon>
        <taxon>Rhabditida</taxon>
        <taxon>Spirurina</taxon>
        <taxon>Spiruromorpha</taxon>
        <taxon>Thelazioidea</taxon>
        <taxon>Thelaziidae</taxon>
        <taxon>Thelazia</taxon>
    </lineage>
</organism>
<dbReference type="OMA" id="FENTEYY"/>
<dbReference type="Pfam" id="PF06602">
    <property type="entry name" value="Myotub-related"/>
    <property type="match status" value="1"/>
</dbReference>